<protein>
    <submittedName>
        <fullName evidence="1">Uncharacterized protein</fullName>
    </submittedName>
</protein>
<evidence type="ECO:0000313" key="1">
    <source>
        <dbReference type="EMBL" id="GJT05369.1"/>
    </source>
</evidence>
<sequence length="70" mass="7406">MGETPLAQVFLVSKGQRLRIVTKEGLVMRGDKARLGGQGGDGGACSLLVDMDVEVMEVLVCLLGDMVVRS</sequence>
<dbReference type="Proteomes" id="UP001151760">
    <property type="component" value="Unassembled WGS sequence"/>
</dbReference>
<organism evidence="1 2">
    <name type="scientific">Tanacetum coccineum</name>
    <dbReference type="NCBI Taxonomy" id="301880"/>
    <lineage>
        <taxon>Eukaryota</taxon>
        <taxon>Viridiplantae</taxon>
        <taxon>Streptophyta</taxon>
        <taxon>Embryophyta</taxon>
        <taxon>Tracheophyta</taxon>
        <taxon>Spermatophyta</taxon>
        <taxon>Magnoliopsida</taxon>
        <taxon>eudicotyledons</taxon>
        <taxon>Gunneridae</taxon>
        <taxon>Pentapetalae</taxon>
        <taxon>asterids</taxon>
        <taxon>campanulids</taxon>
        <taxon>Asterales</taxon>
        <taxon>Asteraceae</taxon>
        <taxon>Asteroideae</taxon>
        <taxon>Anthemideae</taxon>
        <taxon>Anthemidinae</taxon>
        <taxon>Tanacetum</taxon>
    </lineage>
</organism>
<reference evidence="1" key="2">
    <citation type="submission" date="2022-01" db="EMBL/GenBank/DDBJ databases">
        <authorList>
            <person name="Yamashiro T."/>
            <person name="Shiraishi A."/>
            <person name="Satake H."/>
            <person name="Nakayama K."/>
        </authorList>
    </citation>
    <scope>NUCLEOTIDE SEQUENCE</scope>
</reference>
<comment type="caution">
    <text evidence="1">The sequence shown here is derived from an EMBL/GenBank/DDBJ whole genome shotgun (WGS) entry which is preliminary data.</text>
</comment>
<keyword evidence="2" id="KW-1185">Reference proteome</keyword>
<accession>A0ABQ5AW91</accession>
<evidence type="ECO:0000313" key="2">
    <source>
        <dbReference type="Proteomes" id="UP001151760"/>
    </source>
</evidence>
<reference evidence="1" key="1">
    <citation type="journal article" date="2022" name="Int. J. Mol. Sci.">
        <title>Draft Genome of Tanacetum Coccineum: Genomic Comparison of Closely Related Tanacetum-Family Plants.</title>
        <authorList>
            <person name="Yamashiro T."/>
            <person name="Shiraishi A."/>
            <person name="Nakayama K."/>
            <person name="Satake H."/>
        </authorList>
    </citation>
    <scope>NUCLEOTIDE SEQUENCE</scope>
</reference>
<dbReference type="EMBL" id="BQNB010012581">
    <property type="protein sequence ID" value="GJT05369.1"/>
    <property type="molecule type" value="Genomic_DNA"/>
</dbReference>
<name>A0ABQ5AW91_9ASTR</name>
<proteinExistence type="predicted"/>
<gene>
    <name evidence="1" type="ORF">Tco_0839831</name>
</gene>